<gene>
    <name evidence="3" type="ORF">B0H16DRAFT_1476352</name>
</gene>
<keyword evidence="2" id="KW-0812">Transmembrane</keyword>
<dbReference type="EMBL" id="JARKIB010000283">
    <property type="protein sequence ID" value="KAJ7717001.1"/>
    <property type="molecule type" value="Genomic_DNA"/>
</dbReference>
<accession>A0AAD7HBY3</accession>
<keyword evidence="2" id="KW-0472">Membrane</keyword>
<reference evidence="3" key="1">
    <citation type="submission" date="2023-03" db="EMBL/GenBank/DDBJ databases">
        <title>Massive genome expansion in bonnet fungi (Mycena s.s.) driven by repeated elements and novel gene families across ecological guilds.</title>
        <authorList>
            <consortium name="Lawrence Berkeley National Laboratory"/>
            <person name="Harder C.B."/>
            <person name="Miyauchi S."/>
            <person name="Viragh M."/>
            <person name="Kuo A."/>
            <person name="Thoen E."/>
            <person name="Andreopoulos B."/>
            <person name="Lu D."/>
            <person name="Skrede I."/>
            <person name="Drula E."/>
            <person name="Henrissat B."/>
            <person name="Morin E."/>
            <person name="Kohler A."/>
            <person name="Barry K."/>
            <person name="LaButti K."/>
            <person name="Morin E."/>
            <person name="Salamov A."/>
            <person name="Lipzen A."/>
            <person name="Mereny Z."/>
            <person name="Hegedus B."/>
            <person name="Baldrian P."/>
            <person name="Stursova M."/>
            <person name="Weitz H."/>
            <person name="Taylor A."/>
            <person name="Grigoriev I.V."/>
            <person name="Nagy L.G."/>
            <person name="Martin F."/>
            <person name="Kauserud H."/>
        </authorList>
    </citation>
    <scope>NUCLEOTIDE SEQUENCE</scope>
    <source>
        <strain evidence="3">CBHHK182m</strain>
    </source>
</reference>
<evidence type="ECO:0000313" key="3">
    <source>
        <dbReference type="EMBL" id="KAJ7717001.1"/>
    </source>
</evidence>
<evidence type="ECO:0000256" key="1">
    <source>
        <dbReference type="SAM" id="MobiDB-lite"/>
    </source>
</evidence>
<dbReference type="Proteomes" id="UP001215598">
    <property type="component" value="Unassembled WGS sequence"/>
</dbReference>
<comment type="caution">
    <text evidence="3">The sequence shown here is derived from an EMBL/GenBank/DDBJ whole genome shotgun (WGS) entry which is preliminary data.</text>
</comment>
<feature type="region of interest" description="Disordered" evidence="1">
    <location>
        <begin position="15"/>
        <end position="34"/>
    </location>
</feature>
<evidence type="ECO:0000256" key="2">
    <source>
        <dbReference type="SAM" id="Phobius"/>
    </source>
</evidence>
<protein>
    <submittedName>
        <fullName evidence="3">Uncharacterized protein</fullName>
    </submittedName>
</protein>
<organism evidence="3 4">
    <name type="scientific">Mycena metata</name>
    <dbReference type="NCBI Taxonomy" id="1033252"/>
    <lineage>
        <taxon>Eukaryota</taxon>
        <taxon>Fungi</taxon>
        <taxon>Dikarya</taxon>
        <taxon>Basidiomycota</taxon>
        <taxon>Agaricomycotina</taxon>
        <taxon>Agaricomycetes</taxon>
        <taxon>Agaricomycetidae</taxon>
        <taxon>Agaricales</taxon>
        <taxon>Marasmiineae</taxon>
        <taxon>Mycenaceae</taxon>
        <taxon>Mycena</taxon>
    </lineage>
</organism>
<evidence type="ECO:0000313" key="4">
    <source>
        <dbReference type="Proteomes" id="UP001215598"/>
    </source>
</evidence>
<keyword evidence="4" id="KW-1185">Reference proteome</keyword>
<feature type="transmembrane region" description="Helical" evidence="2">
    <location>
        <begin position="108"/>
        <end position="125"/>
    </location>
</feature>
<keyword evidence="2" id="KW-1133">Transmembrane helix</keyword>
<sequence length="131" mass="14600">MSLNGQYYAPQLTEPAPAYQQGSNPHQPYGYPVIQPGPQSSQTIIYVVQPPLQTQYQPQPQPDLEAQIPMEEDTGESKTSQFCCAFLSVRKATEVHTWRLKSSQEDDISGAGAPVVAALIFFVVFQRERTK</sequence>
<dbReference type="AlphaFoldDB" id="A0AAD7HBY3"/>
<name>A0AAD7HBY3_9AGAR</name>
<proteinExistence type="predicted"/>